<organism evidence="1">
    <name type="scientific">Human immunodeficiency virus type 1</name>
    <name type="common">HIV-1</name>
    <dbReference type="NCBI Taxonomy" id="11676"/>
    <lineage>
        <taxon>Viruses</taxon>
        <taxon>Riboviria</taxon>
        <taxon>Pararnavirae</taxon>
        <taxon>Artverviricota</taxon>
        <taxon>Revtraviricetes</taxon>
        <taxon>Ortervirales</taxon>
        <taxon>Retroviridae</taxon>
        <taxon>Orthoretrovirinae</taxon>
        <taxon>Lentivirus</taxon>
        <taxon>Lentivirus humimdef1</taxon>
    </lineage>
</organism>
<reference evidence="1" key="1">
    <citation type="submission" date="2005-08" db="EMBL/GenBank/DDBJ databases">
        <title>Genomic Diversity of HIV-1 subtypes in Northern Kenya.</title>
        <authorList>
            <person name="Khamadi S.A."/>
            <person name="Ochieng W."/>
            <person name="Lihana R.W."/>
            <person name="Kiptoo M.K."/>
            <person name="Kinyua J.G."/>
            <person name="Lagat N."/>
            <person name="Muriuki J."/>
            <person name="Mwangi J."/>
            <person name="Pelle R."/>
            <person name="Muigai A."/>
            <person name="Carter J."/>
            <person name="Yamada R."/>
            <person name="Mpoke S."/>
        </authorList>
    </citation>
    <scope>NUCLEOTIDE SEQUENCE</scope>
    <source>
        <strain evidence="1">MYDH045</strain>
    </source>
</reference>
<feature type="non-terminal residue" evidence="1">
    <location>
        <position position="1"/>
    </location>
</feature>
<accession>Q3S7R8</accession>
<proteinExistence type="predicted"/>
<protein>
    <submittedName>
        <fullName evidence="1">Truncated pol protein</fullName>
    </submittedName>
</protein>
<sequence length="85" mass="9755">FVAHMAALNLPLVLLKLYHKFKAMDGWPESSSLGHLTCSISYKHYQTSCKDLGCWIGSIPKIWACKSIQYCQYSAIKKKDSTKWR</sequence>
<evidence type="ECO:0000313" key="1">
    <source>
        <dbReference type="EMBL" id="AAZ91588.1"/>
    </source>
</evidence>
<gene>
    <name evidence="1" type="primary">pol</name>
</gene>
<organismHost>
    <name type="scientific">Homo sapiens</name>
    <name type="common">Human</name>
    <dbReference type="NCBI Taxonomy" id="9606"/>
</organismHost>
<name>Q3S7R8_HV1</name>
<dbReference type="EMBL" id="DQ155062">
    <property type="protein sequence ID" value="AAZ91588.1"/>
    <property type="molecule type" value="Genomic_DNA"/>
</dbReference>